<keyword evidence="3 11" id="KW-0004">4Fe-4S</keyword>
<dbReference type="SMART" id="SM00876">
    <property type="entry name" value="BATS"/>
    <property type="match status" value="1"/>
</dbReference>
<feature type="domain" description="Radical SAM core" evidence="13">
    <location>
        <begin position="54"/>
        <end position="283"/>
    </location>
</feature>
<feature type="binding site" evidence="11">
    <location>
        <position position="144"/>
    </location>
    <ligand>
        <name>[2Fe-2S] cluster</name>
        <dbReference type="ChEBI" id="CHEBI:190135"/>
    </ligand>
</feature>
<dbReference type="InterPro" id="IPR002684">
    <property type="entry name" value="Biotin_synth/BioAB"/>
</dbReference>
<evidence type="ECO:0000256" key="5">
    <source>
        <dbReference type="ARBA" id="ARBA00022714"/>
    </source>
</evidence>
<evidence type="ECO:0000256" key="6">
    <source>
        <dbReference type="ARBA" id="ARBA00022723"/>
    </source>
</evidence>
<sequence>MDMYKQWADLGQADEAISQADALAILHGERDGEPIELLPLLEAAGAVRRRYFGNTVTAHILDNVQNGACPEDCNYCGQSKISDSPIKPYKIKPVDEIVAEAKQAKEAGAWRFCMALSGRGPDDRDIEHMGEAIRRISDMGLRTCLSAGLMDDAKAKSLKSAGLDRLNHNLNTSEKHYPSICTTHTYEDRMNTLRAAREAGLGTCSGLIAGMGEGYEDLVSVAFELRKLGSESIPVNFLLPIEGNPLLDSACEGQALNPQLVLRILCMVRLVNPTAEVRVGAGREHHLRSMQSFALWPANSLFVDGYLLTEGSEAAATFQMIRDAGYELAVEGGQAPQAMDAAAAATAGAAATKAQGCCGSGHGNGGGGAGSSRPTVNDGLPRLKSTVTDGKRFVPAGEVRLPQR</sequence>
<comment type="pathway">
    <text evidence="1 11">Cofactor biosynthesis; biotin biosynthesis; biotin from 7,8-diaminononanoate: step 2/2.</text>
</comment>
<dbReference type="InterPro" id="IPR058240">
    <property type="entry name" value="rSAM_sf"/>
</dbReference>
<evidence type="ECO:0000256" key="4">
    <source>
        <dbReference type="ARBA" id="ARBA00022691"/>
    </source>
</evidence>
<keyword evidence="11 14" id="KW-0808">Transferase</keyword>
<evidence type="ECO:0000313" key="14">
    <source>
        <dbReference type="EMBL" id="MFA9478374.1"/>
    </source>
</evidence>
<comment type="catalytic activity">
    <reaction evidence="10 11">
        <text>(4R,5S)-dethiobiotin + (sulfur carrier)-SH + 2 reduced [2Fe-2S]-[ferredoxin] + 2 S-adenosyl-L-methionine = (sulfur carrier)-H + biotin + 2 5'-deoxyadenosine + 2 L-methionine + 2 oxidized [2Fe-2S]-[ferredoxin]</text>
        <dbReference type="Rhea" id="RHEA:22060"/>
        <dbReference type="Rhea" id="RHEA-COMP:10000"/>
        <dbReference type="Rhea" id="RHEA-COMP:10001"/>
        <dbReference type="Rhea" id="RHEA-COMP:14737"/>
        <dbReference type="Rhea" id="RHEA-COMP:14739"/>
        <dbReference type="ChEBI" id="CHEBI:17319"/>
        <dbReference type="ChEBI" id="CHEBI:29917"/>
        <dbReference type="ChEBI" id="CHEBI:33737"/>
        <dbReference type="ChEBI" id="CHEBI:33738"/>
        <dbReference type="ChEBI" id="CHEBI:57586"/>
        <dbReference type="ChEBI" id="CHEBI:57844"/>
        <dbReference type="ChEBI" id="CHEBI:59789"/>
        <dbReference type="ChEBI" id="CHEBI:64428"/>
        <dbReference type="ChEBI" id="CHEBI:149473"/>
        <dbReference type="EC" id="2.8.1.6"/>
    </reaction>
</comment>
<comment type="similarity">
    <text evidence="11">Belongs to the radical SAM superfamily. Biotin synthase family.</text>
</comment>
<dbReference type="NCBIfam" id="TIGR00433">
    <property type="entry name" value="bioB"/>
    <property type="match status" value="1"/>
</dbReference>
<proteinExistence type="inferred from homology"/>
<keyword evidence="9 11" id="KW-0411">Iron-sulfur</keyword>
<dbReference type="HAMAP" id="MF_01694">
    <property type="entry name" value="BioB"/>
    <property type="match status" value="1"/>
</dbReference>
<keyword evidence="5 11" id="KW-0001">2Fe-2S</keyword>
<evidence type="ECO:0000256" key="3">
    <source>
        <dbReference type="ARBA" id="ARBA00022485"/>
    </source>
</evidence>
<feature type="binding site" evidence="11">
    <location>
        <position position="278"/>
    </location>
    <ligand>
        <name>[2Fe-2S] cluster</name>
        <dbReference type="ChEBI" id="CHEBI:190135"/>
    </ligand>
</feature>
<dbReference type="SFLD" id="SFLDS00029">
    <property type="entry name" value="Radical_SAM"/>
    <property type="match status" value="1"/>
</dbReference>
<keyword evidence="6 11" id="KW-0479">Metal-binding</keyword>
<evidence type="ECO:0000313" key="15">
    <source>
        <dbReference type="Proteomes" id="UP001575105"/>
    </source>
</evidence>
<dbReference type="InterPro" id="IPR010722">
    <property type="entry name" value="BATS_dom"/>
</dbReference>
<evidence type="ECO:0000256" key="9">
    <source>
        <dbReference type="ARBA" id="ARBA00023014"/>
    </source>
</evidence>
<reference evidence="14 15" key="1">
    <citation type="submission" date="2024-08" db="EMBL/GenBank/DDBJ databases">
        <title>Whole-genome sequencing of halo(alkali)philic microorganisms from hypersaline lakes.</title>
        <authorList>
            <person name="Sorokin D.Y."/>
            <person name="Merkel A.Y."/>
            <person name="Messina E."/>
            <person name="Yakimov M."/>
        </authorList>
    </citation>
    <scope>NUCLEOTIDE SEQUENCE [LARGE SCALE GENOMIC DNA]</scope>
    <source>
        <strain evidence="14 15">AB-hyl4</strain>
    </source>
</reference>
<evidence type="ECO:0000256" key="1">
    <source>
        <dbReference type="ARBA" id="ARBA00004942"/>
    </source>
</evidence>
<dbReference type="Pfam" id="PF06968">
    <property type="entry name" value="BATS"/>
    <property type="match status" value="1"/>
</dbReference>
<dbReference type="InterPro" id="IPR007197">
    <property type="entry name" value="rSAM"/>
</dbReference>
<comment type="cofactor">
    <cofactor evidence="11">
        <name>[4Fe-4S] cluster</name>
        <dbReference type="ChEBI" id="CHEBI:49883"/>
    </cofactor>
    <text evidence="11">Binds 1 [4Fe-4S] cluster. The cluster is coordinated with 3 cysteines and an exchangeable S-adenosyl-L-methionine.</text>
</comment>
<comment type="cofactor">
    <cofactor evidence="11">
        <name>[2Fe-2S] cluster</name>
        <dbReference type="ChEBI" id="CHEBI:190135"/>
    </cofactor>
    <text evidence="11">Binds 1 [2Fe-2S] cluster. The cluster is coordinated with 3 cysteines and 1 arginine.</text>
</comment>
<protein>
    <recommendedName>
        <fullName evidence="2 11">Biotin synthase</fullName>
        <ecNumber evidence="2 11">2.8.1.6</ecNumber>
    </recommendedName>
</protein>
<evidence type="ECO:0000256" key="11">
    <source>
        <dbReference type="HAMAP-Rule" id="MF_01694"/>
    </source>
</evidence>
<dbReference type="CDD" id="cd01335">
    <property type="entry name" value="Radical_SAM"/>
    <property type="match status" value="1"/>
</dbReference>
<dbReference type="Proteomes" id="UP001575105">
    <property type="component" value="Unassembled WGS sequence"/>
</dbReference>
<dbReference type="PANTHER" id="PTHR22976">
    <property type="entry name" value="BIOTIN SYNTHASE"/>
    <property type="match status" value="1"/>
</dbReference>
<evidence type="ECO:0000256" key="2">
    <source>
        <dbReference type="ARBA" id="ARBA00012236"/>
    </source>
</evidence>
<dbReference type="SFLD" id="SFLDG01060">
    <property type="entry name" value="BATS_domain_containing"/>
    <property type="match status" value="1"/>
</dbReference>
<comment type="subunit">
    <text evidence="11">Homodimer.</text>
</comment>
<dbReference type="InterPro" id="IPR006638">
    <property type="entry name" value="Elp3/MiaA/NifB-like_rSAM"/>
</dbReference>
<comment type="function">
    <text evidence="11">Catalyzes the conversion of dethiobiotin (DTB) to biotin by the insertion of a sulfur atom into dethiobiotin via a radical-based mechanism.</text>
</comment>
<evidence type="ECO:0000259" key="13">
    <source>
        <dbReference type="PROSITE" id="PS51918"/>
    </source>
</evidence>
<evidence type="ECO:0000256" key="12">
    <source>
        <dbReference type="SAM" id="MobiDB-lite"/>
    </source>
</evidence>
<dbReference type="GO" id="GO:0004076">
    <property type="term" value="F:biotin synthase activity"/>
    <property type="evidence" value="ECO:0007669"/>
    <property type="project" value="UniProtKB-EC"/>
</dbReference>
<keyword evidence="4 11" id="KW-0949">S-adenosyl-L-methionine</keyword>
<dbReference type="Pfam" id="PF04055">
    <property type="entry name" value="Radical_SAM"/>
    <property type="match status" value="1"/>
</dbReference>
<dbReference type="RefSeq" id="WP_425345303.1">
    <property type="nucleotide sequence ID" value="NZ_JBGUBD010000005.1"/>
</dbReference>
<organism evidence="14 15">
    <name type="scientific">Natronomicrosphaera hydrolytica</name>
    <dbReference type="NCBI Taxonomy" id="3242702"/>
    <lineage>
        <taxon>Bacteria</taxon>
        <taxon>Pseudomonadati</taxon>
        <taxon>Planctomycetota</taxon>
        <taxon>Phycisphaerae</taxon>
        <taxon>Phycisphaerales</taxon>
        <taxon>Phycisphaeraceae</taxon>
        <taxon>Natronomicrosphaera</taxon>
    </lineage>
</organism>
<accession>A0ABV4U792</accession>
<dbReference type="Gene3D" id="3.20.20.70">
    <property type="entry name" value="Aldolase class I"/>
    <property type="match status" value="1"/>
</dbReference>
<evidence type="ECO:0000256" key="7">
    <source>
        <dbReference type="ARBA" id="ARBA00022756"/>
    </source>
</evidence>
<feature type="binding site" evidence="11">
    <location>
        <position position="69"/>
    </location>
    <ligand>
        <name>[4Fe-4S] cluster</name>
        <dbReference type="ChEBI" id="CHEBI:49883"/>
        <note>4Fe-4S-S-AdoMet</note>
    </ligand>
</feature>
<comment type="caution">
    <text evidence="14">The sequence shown here is derived from an EMBL/GenBank/DDBJ whole genome shotgun (WGS) entry which is preliminary data.</text>
</comment>
<feature type="binding site" evidence="11">
    <location>
        <position position="204"/>
    </location>
    <ligand>
        <name>[2Fe-2S] cluster</name>
        <dbReference type="ChEBI" id="CHEBI:190135"/>
    </ligand>
</feature>
<dbReference type="EC" id="2.8.1.6" evidence="2 11"/>
<keyword evidence="15" id="KW-1185">Reference proteome</keyword>
<feature type="binding site" evidence="11">
    <location>
        <position position="73"/>
    </location>
    <ligand>
        <name>[4Fe-4S] cluster</name>
        <dbReference type="ChEBI" id="CHEBI:49883"/>
        <note>4Fe-4S-S-AdoMet</note>
    </ligand>
</feature>
<dbReference type="SUPFAM" id="SSF102114">
    <property type="entry name" value="Radical SAM enzymes"/>
    <property type="match status" value="1"/>
</dbReference>
<evidence type="ECO:0000256" key="8">
    <source>
        <dbReference type="ARBA" id="ARBA00023004"/>
    </source>
</evidence>
<dbReference type="InterPro" id="IPR013785">
    <property type="entry name" value="Aldolase_TIM"/>
</dbReference>
<keyword evidence="8 11" id="KW-0408">Iron</keyword>
<keyword evidence="7 11" id="KW-0093">Biotin biosynthesis</keyword>
<feature type="binding site" evidence="11">
    <location>
        <position position="76"/>
    </location>
    <ligand>
        <name>[4Fe-4S] cluster</name>
        <dbReference type="ChEBI" id="CHEBI:49883"/>
        <note>4Fe-4S-S-AdoMet</note>
    </ligand>
</feature>
<dbReference type="SMART" id="SM00729">
    <property type="entry name" value="Elp3"/>
    <property type="match status" value="1"/>
</dbReference>
<name>A0ABV4U792_9BACT</name>
<gene>
    <name evidence="11 14" type="primary">bioB</name>
    <name evidence="14" type="ORF">ACERK3_08700</name>
</gene>
<dbReference type="SFLD" id="SFLDG01278">
    <property type="entry name" value="biotin_synthase_like"/>
    <property type="match status" value="1"/>
</dbReference>
<dbReference type="PROSITE" id="PS51918">
    <property type="entry name" value="RADICAL_SAM"/>
    <property type="match status" value="1"/>
</dbReference>
<dbReference type="EMBL" id="JBGUBD010000005">
    <property type="protein sequence ID" value="MFA9478374.1"/>
    <property type="molecule type" value="Genomic_DNA"/>
</dbReference>
<feature type="region of interest" description="Disordered" evidence="12">
    <location>
        <begin position="363"/>
        <end position="404"/>
    </location>
</feature>
<dbReference type="PANTHER" id="PTHR22976:SF2">
    <property type="entry name" value="BIOTIN SYNTHASE, MITOCHONDRIAL"/>
    <property type="match status" value="1"/>
</dbReference>
<feature type="binding site" evidence="11">
    <location>
        <position position="113"/>
    </location>
    <ligand>
        <name>[2Fe-2S] cluster</name>
        <dbReference type="ChEBI" id="CHEBI:190135"/>
    </ligand>
</feature>
<evidence type="ECO:0000256" key="10">
    <source>
        <dbReference type="ARBA" id="ARBA00051157"/>
    </source>
</evidence>